<reference evidence="6" key="5">
    <citation type="submission" date="2023-07" db="EMBL/GenBank/DDBJ databases">
        <title>Genome content predicts the carbon catabolic preferences of heterotrophic bacteria.</title>
        <authorList>
            <person name="Gralka M."/>
        </authorList>
    </citation>
    <scope>NUCLEOTIDE SEQUENCE</scope>
    <source>
        <strain evidence="6">6E03</strain>
    </source>
</reference>
<dbReference type="Pfam" id="PF00126">
    <property type="entry name" value="HTH_1"/>
    <property type="match status" value="1"/>
</dbReference>
<evidence type="ECO:0000313" key="11">
    <source>
        <dbReference type="Proteomes" id="UP000235405"/>
    </source>
</evidence>
<sequence>MKLNNVDLNLLKVFVVVYQEKSLRKAAEKLFVSTPAVSQSVKKLKESLGEELFVLSNKQFLPTPYSDELYRRVFPLLDGLVTAIEEGKQFTPAELSEDFKIEANPHLLPWLTPSLFHQLSDESPLSRLISHTSSQDSLERLKSDEIDFVIHFEAENLPAEIIAVPLVTLKFVLAVRVDHPFKEDVAQIDDLLSFPFAHVDLAYFDQNKHSRLEEEVLSQGKSINMALRTTSVVGLIETIKHSNMIAPCMPPVIEQHKGVLRSIVIEGLEEDAEKMEVFAYLHKKNQHSAKYKWLLDLIETAMVEANHQ</sequence>
<evidence type="ECO:0000313" key="8">
    <source>
        <dbReference type="EMBL" id="PMF17703.1"/>
    </source>
</evidence>
<reference evidence="12 13" key="3">
    <citation type="submission" date="2017-11" db="EMBL/GenBank/DDBJ databases">
        <title>Population delineation of vibrios coincides with oyster pathogenicity.</title>
        <authorList>
            <person name="Bruto M."/>
            <person name="Labreuche Y."/>
            <person name="James A."/>
            <person name="Piel D."/>
            <person name="Chenivesse S."/>
            <person name="Petton B."/>
            <person name="Polz M.F."/>
            <person name="Le Roux F."/>
        </authorList>
    </citation>
    <scope>NUCLEOTIDE SEQUENCE [LARGE SCALE GENOMIC DNA]</scope>
    <source>
        <strain evidence="9 12">1F_55</strain>
        <strain evidence="10 13">FF_144</strain>
    </source>
</reference>
<dbReference type="Pfam" id="PF03466">
    <property type="entry name" value="LysR_substrate"/>
    <property type="match status" value="1"/>
</dbReference>
<dbReference type="Gene3D" id="1.10.10.10">
    <property type="entry name" value="Winged helix-like DNA-binding domain superfamily/Winged helix DNA-binding domain"/>
    <property type="match status" value="1"/>
</dbReference>
<dbReference type="EMBL" id="JAUYVK010000007">
    <property type="protein sequence ID" value="MDP2489518.1"/>
    <property type="molecule type" value="Genomic_DNA"/>
</dbReference>
<dbReference type="InterPro" id="IPR036390">
    <property type="entry name" value="WH_DNA-bd_sf"/>
</dbReference>
<dbReference type="GO" id="GO:0003677">
    <property type="term" value="F:DNA binding"/>
    <property type="evidence" value="ECO:0007669"/>
    <property type="project" value="UniProtKB-KW"/>
</dbReference>
<evidence type="ECO:0000313" key="7">
    <source>
        <dbReference type="EMBL" id="MEZ8182572.1"/>
    </source>
</evidence>
<evidence type="ECO:0000313" key="6">
    <source>
        <dbReference type="EMBL" id="MDP2489518.1"/>
    </source>
</evidence>
<dbReference type="GeneID" id="72400566"/>
<evidence type="ECO:0000256" key="1">
    <source>
        <dbReference type="ARBA" id="ARBA00009437"/>
    </source>
</evidence>
<dbReference type="RefSeq" id="WP_004731949.1">
    <property type="nucleotide sequence ID" value="NZ_AP025509.1"/>
</dbReference>
<dbReference type="InterPro" id="IPR005119">
    <property type="entry name" value="LysR_subst-bd"/>
</dbReference>
<dbReference type="PRINTS" id="PR00039">
    <property type="entry name" value="HTHLYSR"/>
</dbReference>
<reference evidence="8" key="4">
    <citation type="journal article" date="2018" name="Nature">
        <title>A major lineage of non-tailed dsDNA viruses as unrecognized killers of marine bacteria.</title>
        <authorList>
            <person name="Kauffman K.M."/>
            <person name="Hussain F.A."/>
            <person name="Yang J."/>
            <person name="Arevalo P."/>
            <person name="Brown J.M."/>
            <person name="Chang W.K."/>
            <person name="VanInsberghe D."/>
            <person name="Elsherbini J."/>
            <person name="Sharma R.S."/>
            <person name="Cutler M.B."/>
            <person name="Kelly L."/>
            <person name="Polz M.F."/>
        </authorList>
    </citation>
    <scope>NUCLEOTIDE SEQUENCE</scope>
    <source>
        <strain evidence="8">10N.286.54.F3</strain>
    </source>
</reference>
<evidence type="ECO:0000313" key="13">
    <source>
        <dbReference type="Proteomes" id="UP000244197"/>
    </source>
</evidence>
<dbReference type="InterPro" id="IPR000847">
    <property type="entry name" value="LysR_HTH_N"/>
</dbReference>
<dbReference type="Proteomes" id="UP000244080">
    <property type="component" value="Unassembled WGS sequence"/>
</dbReference>
<dbReference type="AlphaFoldDB" id="A0A0P6YJF5"/>
<dbReference type="Proteomes" id="UP001177883">
    <property type="component" value="Unassembled WGS sequence"/>
</dbReference>
<dbReference type="Proteomes" id="UP000235405">
    <property type="component" value="Unassembled WGS sequence"/>
</dbReference>
<reference evidence="7 14" key="6">
    <citation type="submission" date="2024-06" db="EMBL/GenBank/DDBJ databases">
        <authorList>
            <person name="Steensen K."/>
            <person name="Seneca J."/>
            <person name="Bartlau N."/>
            <person name="Yu A.X."/>
            <person name="Polz M.F."/>
        </authorList>
    </citation>
    <scope>NUCLEOTIDE SEQUENCE [LARGE SCALE GENOMIC DNA]</scope>
    <source>
        <strain evidence="7 14">1F145</strain>
    </source>
</reference>
<feature type="domain" description="HTH lysR-type" evidence="5">
    <location>
        <begin position="6"/>
        <end position="63"/>
    </location>
</feature>
<dbReference type="InterPro" id="IPR050389">
    <property type="entry name" value="LysR-type_TF"/>
</dbReference>
<dbReference type="EMBL" id="PIFK01000069">
    <property type="protein sequence ID" value="PTP23782.1"/>
    <property type="molecule type" value="Genomic_DNA"/>
</dbReference>
<evidence type="ECO:0000313" key="12">
    <source>
        <dbReference type="Proteomes" id="UP000244080"/>
    </source>
</evidence>
<evidence type="ECO:0000313" key="14">
    <source>
        <dbReference type="Proteomes" id="UP001569200"/>
    </source>
</evidence>
<comment type="caution">
    <text evidence="9">The sequence shown here is derived from an EMBL/GenBank/DDBJ whole genome shotgun (WGS) entry which is preliminary data.</text>
</comment>
<evidence type="ECO:0000256" key="2">
    <source>
        <dbReference type="ARBA" id="ARBA00023015"/>
    </source>
</evidence>
<reference evidence="8" key="2">
    <citation type="submission" date="2016-07" db="EMBL/GenBank/DDBJ databases">
        <authorList>
            <person name="Wan K."/>
            <person name="Booth B."/>
            <person name="Spirohn K."/>
            <person name="Hao T."/>
            <person name="Hu Y."/>
            <person name="Calderwood M."/>
            <person name="Hill D."/>
            <person name="Mohr S."/>
            <person name="Vidal M."/>
            <person name="Celniker S."/>
            <person name="Perrimon N."/>
        </authorList>
    </citation>
    <scope>NUCLEOTIDE SEQUENCE</scope>
    <source>
        <strain evidence="8">10N.286.54.F3</strain>
    </source>
</reference>
<protein>
    <submittedName>
        <fullName evidence="9">LysR family transcriptional regulator</fullName>
    </submittedName>
</protein>
<dbReference type="EMBL" id="PIGA01000049">
    <property type="protein sequence ID" value="PTP13768.1"/>
    <property type="molecule type" value="Genomic_DNA"/>
</dbReference>
<name>A0A0P6YJF5_VIBSP</name>
<organism evidence="9 12">
    <name type="scientific">Vibrio splendidus</name>
    <dbReference type="NCBI Taxonomy" id="29497"/>
    <lineage>
        <taxon>Bacteria</taxon>
        <taxon>Pseudomonadati</taxon>
        <taxon>Pseudomonadota</taxon>
        <taxon>Gammaproteobacteria</taxon>
        <taxon>Vibrionales</taxon>
        <taxon>Vibrionaceae</taxon>
        <taxon>Vibrio</taxon>
    </lineage>
</organism>
<dbReference type="Proteomes" id="UP001569200">
    <property type="component" value="Unassembled WGS sequence"/>
</dbReference>
<dbReference type="Gene3D" id="3.40.190.10">
    <property type="entry name" value="Periplasmic binding protein-like II"/>
    <property type="match status" value="2"/>
</dbReference>
<dbReference type="EMBL" id="MCSW01000218">
    <property type="protein sequence ID" value="PMF17703.1"/>
    <property type="molecule type" value="Genomic_DNA"/>
</dbReference>
<keyword evidence="2" id="KW-0805">Transcription regulation</keyword>
<dbReference type="SUPFAM" id="SSF53850">
    <property type="entry name" value="Periplasmic binding protein-like II"/>
    <property type="match status" value="1"/>
</dbReference>
<keyword evidence="4" id="KW-0804">Transcription</keyword>
<evidence type="ECO:0000313" key="10">
    <source>
        <dbReference type="EMBL" id="PTP23782.1"/>
    </source>
</evidence>
<reference evidence="11" key="1">
    <citation type="submission" date="2016-07" db="EMBL/GenBank/DDBJ databases">
        <title>Nontailed viruses are major unrecognized killers of bacteria in the ocean.</title>
        <authorList>
            <person name="Kauffman K."/>
            <person name="Hussain F."/>
            <person name="Yang J."/>
            <person name="Arevalo P."/>
            <person name="Brown J."/>
            <person name="Cutler M."/>
            <person name="Kelly L."/>
            <person name="Polz M.F."/>
        </authorList>
    </citation>
    <scope>NUCLEOTIDE SEQUENCE [LARGE SCALE GENOMIC DNA]</scope>
    <source>
        <strain evidence="11">10N.286.54.F3</strain>
    </source>
</reference>
<evidence type="ECO:0000313" key="9">
    <source>
        <dbReference type="EMBL" id="PTP13768.1"/>
    </source>
</evidence>
<dbReference type="PANTHER" id="PTHR30118:SF14">
    <property type="entry name" value="LYSR FAMILY TRANSCRIPTIONAL REGULATOR"/>
    <property type="match status" value="1"/>
</dbReference>
<dbReference type="EMBL" id="JBGOOW010000025">
    <property type="protein sequence ID" value="MEZ8182572.1"/>
    <property type="molecule type" value="Genomic_DNA"/>
</dbReference>
<keyword evidence="14" id="KW-1185">Reference proteome</keyword>
<evidence type="ECO:0000256" key="4">
    <source>
        <dbReference type="ARBA" id="ARBA00023163"/>
    </source>
</evidence>
<keyword evidence="3" id="KW-0238">DNA-binding</keyword>
<evidence type="ECO:0000259" key="5">
    <source>
        <dbReference type="PROSITE" id="PS50931"/>
    </source>
</evidence>
<dbReference type="Proteomes" id="UP000244197">
    <property type="component" value="Unassembled WGS sequence"/>
</dbReference>
<dbReference type="PROSITE" id="PS50931">
    <property type="entry name" value="HTH_LYSR"/>
    <property type="match status" value="1"/>
</dbReference>
<comment type="similarity">
    <text evidence="1">Belongs to the LysR transcriptional regulatory family.</text>
</comment>
<accession>A0A0P6YJF5</accession>
<dbReference type="PANTHER" id="PTHR30118">
    <property type="entry name" value="HTH-TYPE TRANSCRIPTIONAL REGULATOR LEUO-RELATED"/>
    <property type="match status" value="1"/>
</dbReference>
<dbReference type="SUPFAM" id="SSF46785">
    <property type="entry name" value="Winged helix' DNA-binding domain"/>
    <property type="match status" value="1"/>
</dbReference>
<evidence type="ECO:0000256" key="3">
    <source>
        <dbReference type="ARBA" id="ARBA00023125"/>
    </source>
</evidence>
<proteinExistence type="inferred from homology"/>
<gene>
    <name evidence="7" type="ORF">ACED33_17940</name>
    <name evidence="8" type="ORF">BCV19_18040</name>
    <name evidence="10" type="ORF">CWO07_22770</name>
    <name evidence="9" type="ORF">CWO36_21925</name>
    <name evidence="6" type="ORF">Q8W38_09245</name>
</gene>
<dbReference type="GO" id="GO:0003700">
    <property type="term" value="F:DNA-binding transcription factor activity"/>
    <property type="evidence" value="ECO:0007669"/>
    <property type="project" value="InterPro"/>
</dbReference>
<dbReference type="InterPro" id="IPR036388">
    <property type="entry name" value="WH-like_DNA-bd_sf"/>
</dbReference>